<proteinExistence type="inferred from homology"/>
<evidence type="ECO:0000259" key="5">
    <source>
        <dbReference type="PROSITE" id="PS51935"/>
    </source>
</evidence>
<gene>
    <name evidence="6" type="ORF">DCO17_02225</name>
</gene>
<keyword evidence="7" id="KW-1185">Reference proteome</keyword>
<dbReference type="SUPFAM" id="SSF54001">
    <property type="entry name" value="Cysteine proteinases"/>
    <property type="match status" value="1"/>
</dbReference>
<protein>
    <recommendedName>
        <fullName evidence="5">NlpC/P60 domain-containing protein</fullName>
    </recommendedName>
</protein>
<comment type="similarity">
    <text evidence="1">Belongs to the peptidase C40 family.</text>
</comment>
<dbReference type="InterPro" id="IPR000064">
    <property type="entry name" value="NLP_P60_dom"/>
</dbReference>
<dbReference type="PROSITE" id="PS51935">
    <property type="entry name" value="NLPC_P60"/>
    <property type="match status" value="1"/>
</dbReference>
<name>A0A6M9PXS4_9BURK</name>
<dbReference type="PANTHER" id="PTHR47053">
    <property type="entry name" value="MUREIN DD-ENDOPEPTIDASE MEPH-RELATED"/>
    <property type="match status" value="1"/>
</dbReference>
<dbReference type="GO" id="GO:0008234">
    <property type="term" value="F:cysteine-type peptidase activity"/>
    <property type="evidence" value="ECO:0007669"/>
    <property type="project" value="UniProtKB-KW"/>
</dbReference>
<accession>A0A6M9PXS4</accession>
<organism evidence="6 7">
    <name type="scientific">Polynucleobacter tropicus</name>
    <dbReference type="NCBI Taxonomy" id="1743174"/>
    <lineage>
        <taxon>Bacteria</taxon>
        <taxon>Pseudomonadati</taxon>
        <taxon>Pseudomonadota</taxon>
        <taxon>Betaproteobacteria</taxon>
        <taxon>Burkholderiales</taxon>
        <taxon>Burkholderiaceae</taxon>
        <taxon>Polynucleobacter</taxon>
    </lineage>
</organism>
<evidence type="ECO:0000313" key="6">
    <source>
        <dbReference type="EMBL" id="QKM64148.1"/>
    </source>
</evidence>
<keyword evidence="2" id="KW-0645">Protease</keyword>
<dbReference type="KEGG" id="ptrp:DCO17_02225"/>
<evidence type="ECO:0000313" key="7">
    <source>
        <dbReference type="Proteomes" id="UP000503312"/>
    </source>
</evidence>
<keyword evidence="3" id="KW-0378">Hydrolase</keyword>
<evidence type="ECO:0000256" key="3">
    <source>
        <dbReference type="ARBA" id="ARBA00022801"/>
    </source>
</evidence>
<dbReference type="PROSITE" id="PS51257">
    <property type="entry name" value="PROKAR_LIPOPROTEIN"/>
    <property type="match status" value="1"/>
</dbReference>
<evidence type="ECO:0000256" key="2">
    <source>
        <dbReference type="ARBA" id="ARBA00022670"/>
    </source>
</evidence>
<dbReference type="EMBL" id="CP028942">
    <property type="protein sequence ID" value="QKM64148.1"/>
    <property type="molecule type" value="Genomic_DNA"/>
</dbReference>
<dbReference type="PANTHER" id="PTHR47053:SF1">
    <property type="entry name" value="MUREIN DD-ENDOPEPTIDASE MEPH-RELATED"/>
    <property type="match status" value="1"/>
</dbReference>
<keyword evidence="4" id="KW-0788">Thiol protease</keyword>
<dbReference type="InterPro" id="IPR051202">
    <property type="entry name" value="Peptidase_C40"/>
</dbReference>
<dbReference type="Gene3D" id="3.90.1720.10">
    <property type="entry name" value="endopeptidase domain like (from Nostoc punctiforme)"/>
    <property type="match status" value="1"/>
</dbReference>
<dbReference type="Pfam" id="PF00877">
    <property type="entry name" value="NLPC_P60"/>
    <property type="match status" value="1"/>
</dbReference>
<evidence type="ECO:0000256" key="4">
    <source>
        <dbReference type="ARBA" id="ARBA00022807"/>
    </source>
</evidence>
<dbReference type="Proteomes" id="UP000503312">
    <property type="component" value="Chromosome"/>
</dbReference>
<dbReference type="AlphaFoldDB" id="A0A6M9PXS4"/>
<feature type="domain" description="NlpC/P60" evidence="5">
    <location>
        <begin position="51"/>
        <end position="175"/>
    </location>
</feature>
<reference evidence="6 7" key="1">
    <citation type="submission" date="2018-04" db="EMBL/GenBank/DDBJ databases">
        <title>Polynucleobacter sp. UH21B genome.</title>
        <authorList>
            <person name="Hahn M.W."/>
        </authorList>
    </citation>
    <scope>NUCLEOTIDE SEQUENCE [LARGE SCALE GENOMIC DNA]</scope>
    <source>
        <strain evidence="6 7">MWH-UH21B</strain>
    </source>
</reference>
<dbReference type="InterPro" id="IPR038765">
    <property type="entry name" value="Papain-like_cys_pep_sf"/>
</dbReference>
<evidence type="ECO:0000256" key="1">
    <source>
        <dbReference type="ARBA" id="ARBA00007074"/>
    </source>
</evidence>
<dbReference type="GO" id="GO:0006508">
    <property type="term" value="P:proteolysis"/>
    <property type="evidence" value="ECO:0007669"/>
    <property type="project" value="UniProtKB-KW"/>
</dbReference>
<sequence>MLQTRFKQPLLCRTLLGCGIFICTLLFLAGCSTFGGKSSQNKVAQFKQDTSVGTEGISIAAIGLVDVPYRYGGNTPKGGFDCSGLIVYVYNKTAGIKLPRTIQQMSTQGIGIENGPPAPGDLVFFNTTGEKYSHAGIYVGQGRFVHAPSAGGTVRLDYITSPYWAAKFTEARRIVSK</sequence>